<evidence type="ECO:0000256" key="6">
    <source>
        <dbReference type="PIRNR" id="PIRNR001362"/>
    </source>
</evidence>
<dbReference type="InterPro" id="IPR039556">
    <property type="entry name" value="ICL/PEPM"/>
</dbReference>
<evidence type="ECO:0000256" key="9">
    <source>
        <dbReference type="PIRSR" id="PIRSR001362-3"/>
    </source>
</evidence>
<evidence type="ECO:0000256" key="2">
    <source>
        <dbReference type="ARBA" id="ARBA00012909"/>
    </source>
</evidence>
<feature type="binding site" evidence="8">
    <location>
        <begin position="232"/>
        <end position="233"/>
    </location>
    <ligand>
        <name>substrate</name>
    </ligand>
</feature>
<feature type="binding site" evidence="8">
    <location>
        <position position="479"/>
    </location>
    <ligand>
        <name>substrate</name>
    </ligand>
</feature>
<dbReference type="PANTHER" id="PTHR21631:SF3">
    <property type="entry name" value="BIFUNCTIONAL GLYOXYLATE CYCLE PROTEIN"/>
    <property type="match status" value="1"/>
</dbReference>
<keyword evidence="3" id="KW-0329">Glyoxylate bypass</keyword>
<dbReference type="Gene3D" id="3.20.20.60">
    <property type="entry name" value="Phosphoenolpyruvate-binding domains"/>
    <property type="match status" value="1"/>
</dbReference>
<evidence type="ECO:0000256" key="3">
    <source>
        <dbReference type="ARBA" id="ARBA00022435"/>
    </source>
</evidence>
<dbReference type="SUPFAM" id="SSF51621">
    <property type="entry name" value="Phosphoenolpyruvate/pyruvate domain"/>
    <property type="match status" value="1"/>
</dbReference>
<dbReference type="GO" id="GO:0006097">
    <property type="term" value="P:glyoxylate cycle"/>
    <property type="evidence" value="ECO:0007669"/>
    <property type="project" value="UniProtKB-KW"/>
</dbReference>
<evidence type="ECO:0000256" key="5">
    <source>
        <dbReference type="ARBA" id="ARBA00023239"/>
    </source>
</evidence>
<dbReference type="GO" id="GO:0046872">
    <property type="term" value="F:metal ion binding"/>
    <property type="evidence" value="ECO:0007669"/>
    <property type="project" value="UniProtKB-KW"/>
</dbReference>
<proteinExistence type="inferred from homology"/>
<dbReference type="NCBIfam" id="TIGR01346">
    <property type="entry name" value="isocit_lyase"/>
    <property type="match status" value="1"/>
</dbReference>
<dbReference type="PANTHER" id="PTHR21631">
    <property type="entry name" value="ISOCITRATE LYASE/MALATE SYNTHASE"/>
    <property type="match status" value="1"/>
</dbReference>
<evidence type="ECO:0000256" key="8">
    <source>
        <dbReference type="PIRSR" id="PIRSR001362-2"/>
    </source>
</evidence>
<dbReference type="Gene3D" id="1.10.10.850">
    <property type="match status" value="1"/>
</dbReference>
<dbReference type="InterPro" id="IPR006254">
    <property type="entry name" value="Isocitrate_lyase"/>
</dbReference>
<dbReference type="PIRSF" id="PIRSF001362">
    <property type="entry name" value="Isocit_lyase"/>
    <property type="match status" value="1"/>
</dbReference>
<protein>
    <recommendedName>
        <fullName evidence="2 6">Isocitrate lyase</fullName>
    </recommendedName>
</protein>
<dbReference type="InterPro" id="IPR018523">
    <property type="entry name" value="Isocitrate_lyase_ph_CS"/>
</dbReference>
<feature type="binding site" evidence="8">
    <location>
        <begin position="444"/>
        <end position="448"/>
    </location>
    <ligand>
        <name>substrate</name>
    </ligand>
</feature>
<dbReference type="InterPro" id="IPR040442">
    <property type="entry name" value="Pyrv_kinase-like_dom_sf"/>
</dbReference>
<comment type="similarity">
    <text evidence="6">Belongs to the isocitrate lyase/PEP mutase superfamily. Isocitrate lyase family.</text>
</comment>
<dbReference type="GO" id="GO:0006099">
    <property type="term" value="P:tricarboxylic acid cycle"/>
    <property type="evidence" value="ECO:0007669"/>
    <property type="project" value="UniProtKB-KW"/>
</dbReference>
<dbReference type="EMBL" id="HACM01010952">
    <property type="protein sequence ID" value="CRZ11394.1"/>
    <property type="molecule type" value="Transcribed_RNA"/>
</dbReference>
<keyword evidence="5 6" id="KW-0456">Lyase</keyword>
<evidence type="ECO:0000256" key="1">
    <source>
        <dbReference type="ARBA" id="ARBA00004793"/>
    </source>
</evidence>
<evidence type="ECO:0000313" key="10">
    <source>
        <dbReference type="EMBL" id="CRZ11394.1"/>
    </source>
</evidence>
<keyword evidence="4" id="KW-0816">Tricarboxylic acid cycle</keyword>
<feature type="active site" description="Proton acceptor" evidence="7">
    <location>
        <position position="231"/>
    </location>
</feature>
<keyword evidence="9" id="KW-0479">Metal-binding</keyword>
<dbReference type="PROSITE" id="PS00161">
    <property type="entry name" value="ISOCITRATE_LYASE"/>
    <property type="match status" value="1"/>
</dbReference>
<dbReference type="CDD" id="cd00377">
    <property type="entry name" value="ICL_PEPM"/>
    <property type="match status" value="1"/>
</dbReference>
<evidence type="ECO:0000256" key="4">
    <source>
        <dbReference type="ARBA" id="ARBA00022532"/>
    </source>
</evidence>
<keyword evidence="9" id="KW-0460">Magnesium</keyword>
<dbReference type="GO" id="GO:0004451">
    <property type="term" value="F:isocitrate lyase activity"/>
    <property type="evidence" value="ECO:0007669"/>
    <property type="project" value="InterPro"/>
</dbReference>
<organism evidence="10">
    <name type="scientific">Spongospora subterranea</name>
    <dbReference type="NCBI Taxonomy" id="70186"/>
    <lineage>
        <taxon>Eukaryota</taxon>
        <taxon>Sar</taxon>
        <taxon>Rhizaria</taxon>
        <taxon>Endomyxa</taxon>
        <taxon>Phytomyxea</taxon>
        <taxon>Plasmodiophorida</taxon>
        <taxon>Plasmodiophoridae</taxon>
        <taxon>Spongospora</taxon>
    </lineage>
</organism>
<dbReference type="Pfam" id="PF00463">
    <property type="entry name" value="ICL"/>
    <property type="match status" value="1"/>
</dbReference>
<dbReference type="InterPro" id="IPR015813">
    <property type="entry name" value="Pyrv/PenolPyrv_kinase-like_dom"/>
</dbReference>
<evidence type="ECO:0000256" key="7">
    <source>
        <dbReference type="PIRSR" id="PIRSR001362-1"/>
    </source>
</evidence>
<sequence>MERAARILNTSGAAANASGPRGDIAAVKLSDEEYNFQKLVSKVKKAWESPRWIHQKRPYTAEDVARLRSPLTPTYAADIQAKKAWALFQSLAKKNGYSHTFGALDPVQVVQMAKYLTTIYVSGWQCSSTASTTNEPGPDIADYPYTTVANKVDQLYRAQDFHSRRQQEERSWMTREERLKTKPVDYFRPIIADGDTGHGGLTAVMKLTKLFIEAGAAGIHLEDQKPGTKKCGHMAGKVLVQVQEHIDRLVAARLQADILGTETLIVARTDAEAATLLDNNIDPRDHPFILGSTNEKLQGLNQLLSEAAAKNANNQQLVEIMMSWDKKANLKTFGEVVEEALLKNNKSQEIATWKAKYPNLSYDQSRALACQLGVSPYWCMESPRTREGYYRVRGGLEYCVARGRAFAPYADLIWMETAKPGIQLAKDFAHGVRAVYPHQLFAYNLSPSFNWDAAGLDENQIASFQDELGREGYVWHFITLAGFHCDALSIDLFAKDYAKRKMLAYVQGVQRKERDAHVETLTHQKWSGAEYVDTISKTITGGLSSTTSLQAGNTESQFAKAIKVSKPTEEEFEEVLS</sequence>
<name>A0A0H5RRP9_9EUKA</name>
<comment type="pathway">
    <text evidence="1">Carbohydrate metabolism; glyoxylate cycle; (S)-malate from isocitrate: step 1/2.</text>
</comment>
<dbReference type="AlphaFoldDB" id="A0A0H5RRP9"/>
<feature type="binding site" evidence="9">
    <location>
        <position position="193"/>
    </location>
    <ligand>
        <name>Mg(2+)</name>
        <dbReference type="ChEBI" id="CHEBI:18420"/>
    </ligand>
</feature>
<comment type="cofactor">
    <cofactor evidence="9">
        <name>Mg(2+)</name>
        <dbReference type="ChEBI" id="CHEBI:18420"/>
    </cofactor>
    <text evidence="9">Can also use Mn(2+) ion.</text>
</comment>
<feature type="binding site" evidence="8">
    <location>
        <begin position="122"/>
        <end position="124"/>
    </location>
    <ligand>
        <name>substrate</name>
    </ligand>
</feature>
<accession>A0A0H5RRP9</accession>
<reference evidence="10" key="1">
    <citation type="submission" date="2015-04" db="EMBL/GenBank/DDBJ databases">
        <title>The genome sequence of the plant pathogenic Rhizarian Plasmodiophora brassicae reveals insights in its biotrophic life cycle and the origin of chitin synthesis.</title>
        <authorList>
            <person name="Schwelm A."/>
            <person name="Fogelqvist J."/>
            <person name="Knaust A."/>
            <person name="Julke S."/>
            <person name="Lilja T."/>
            <person name="Dhandapani V."/>
            <person name="Bonilla-Rosso G."/>
            <person name="Karlsson M."/>
            <person name="Shevchenko A."/>
            <person name="Choi S.R."/>
            <person name="Kim H.G."/>
            <person name="Park J.Y."/>
            <person name="Lim Y.P."/>
            <person name="Ludwig-Muller J."/>
            <person name="Dixelius C."/>
        </authorList>
    </citation>
    <scope>NUCLEOTIDE SEQUENCE</scope>
    <source>
        <tissue evidence="10">Potato root galls</tissue>
    </source>
</reference>
<feature type="binding site" evidence="8">
    <location>
        <position position="268"/>
    </location>
    <ligand>
        <name>substrate</name>
    </ligand>
</feature>